<reference evidence="3" key="1">
    <citation type="submission" date="2016-05" db="EMBL/GenBank/DDBJ databases">
        <authorList>
            <person name="Liu B."/>
            <person name="Wang J."/>
            <person name="Zhu Y."/>
            <person name="Liu G."/>
            <person name="Chen Q."/>
            <person name="Chen Z."/>
            <person name="Lan J."/>
            <person name="Che J."/>
            <person name="Ge C."/>
            <person name="Shi H."/>
            <person name="Pan Z."/>
            <person name="Liu X."/>
        </authorList>
    </citation>
    <scope>NUCLEOTIDE SEQUENCE [LARGE SCALE GENOMIC DNA]</scope>
    <source>
        <strain evidence="3">FJAT-27215</strain>
    </source>
</reference>
<comment type="caution">
    <text evidence="2">The sequence shown here is derived from an EMBL/GenBank/DDBJ whole genome shotgun (WGS) entry which is preliminary data.</text>
</comment>
<dbReference type="AlphaFoldDB" id="A0A1B9AND0"/>
<feature type="signal peptide" evidence="1">
    <location>
        <begin position="1"/>
        <end position="30"/>
    </location>
</feature>
<keyword evidence="1" id="KW-0732">Signal</keyword>
<sequence length="66" mass="7069">MKTKKLLKLAVAFIVALSVLLPFAFNAVNAANSTATVNAITLNVREKPSTSSKKLGSLKRNKSYCS</sequence>
<dbReference type="EMBL" id="MAYT01000027">
    <property type="protein sequence ID" value="OCA85281.1"/>
    <property type="molecule type" value="Genomic_DNA"/>
</dbReference>
<gene>
    <name evidence="2" type="ORF">A8F95_11460</name>
</gene>
<evidence type="ECO:0000313" key="2">
    <source>
        <dbReference type="EMBL" id="OCA85281.1"/>
    </source>
</evidence>
<evidence type="ECO:0000256" key="1">
    <source>
        <dbReference type="SAM" id="SignalP"/>
    </source>
</evidence>
<organism evidence="2 3">
    <name type="scientific">Pseudobacillus wudalianchiensis</name>
    <dbReference type="NCBI Taxonomy" id="1743143"/>
    <lineage>
        <taxon>Bacteria</taxon>
        <taxon>Bacillati</taxon>
        <taxon>Bacillota</taxon>
        <taxon>Bacilli</taxon>
        <taxon>Bacillales</taxon>
        <taxon>Bacillaceae</taxon>
        <taxon>Pseudobacillus</taxon>
    </lineage>
</organism>
<protein>
    <submittedName>
        <fullName evidence="2">Uncharacterized protein</fullName>
    </submittedName>
</protein>
<evidence type="ECO:0000313" key="3">
    <source>
        <dbReference type="Proteomes" id="UP000092578"/>
    </source>
</evidence>
<dbReference type="RefSeq" id="WP_065411249.1">
    <property type="nucleotide sequence ID" value="NZ_MAYT01000027.1"/>
</dbReference>
<proteinExistence type="predicted"/>
<keyword evidence="3" id="KW-1185">Reference proteome</keyword>
<feature type="chain" id="PRO_5008622103" evidence="1">
    <location>
        <begin position="31"/>
        <end position="66"/>
    </location>
</feature>
<dbReference type="Gene3D" id="2.30.30.40">
    <property type="entry name" value="SH3 Domains"/>
    <property type="match status" value="1"/>
</dbReference>
<name>A0A1B9AND0_9BACI</name>
<accession>A0A1B9AND0</accession>
<dbReference type="Proteomes" id="UP000092578">
    <property type="component" value="Unassembled WGS sequence"/>
</dbReference>